<dbReference type="Proteomes" id="UP001237642">
    <property type="component" value="Unassembled WGS sequence"/>
</dbReference>
<dbReference type="GO" id="GO:0005634">
    <property type="term" value="C:nucleus"/>
    <property type="evidence" value="ECO:0007669"/>
    <property type="project" value="TreeGrafter"/>
</dbReference>
<dbReference type="PANTHER" id="PTHR15321">
    <property type="entry name" value="TUMOR SUPPRESSOR P53-BINDING PROTEIN 1"/>
    <property type="match status" value="1"/>
</dbReference>
<protein>
    <submittedName>
        <fullName evidence="1">Uncharacterized protein</fullName>
    </submittedName>
</protein>
<dbReference type="GO" id="GO:0045944">
    <property type="term" value="P:positive regulation of transcription by RNA polymerase II"/>
    <property type="evidence" value="ECO:0007669"/>
    <property type="project" value="TreeGrafter"/>
</dbReference>
<evidence type="ECO:0000313" key="2">
    <source>
        <dbReference type="Proteomes" id="UP001237642"/>
    </source>
</evidence>
<dbReference type="AlphaFoldDB" id="A0AAD8J3P9"/>
<reference evidence="1" key="2">
    <citation type="submission" date="2023-05" db="EMBL/GenBank/DDBJ databases">
        <authorList>
            <person name="Schelkunov M.I."/>
        </authorList>
    </citation>
    <scope>NUCLEOTIDE SEQUENCE</scope>
    <source>
        <strain evidence="1">Hsosn_3</strain>
        <tissue evidence="1">Leaf</tissue>
    </source>
</reference>
<name>A0AAD8J3P9_9APIA</name>
<sequence length="293" mass="32313">MATLVEVDDITAAVELSIAASEALLIHEIIDSGQTTSSLSASAILEVALQLSDLDDSMMRDAYEEVGLTLCVFHLPSSDISQVQDTYSLGKYERDEKLNSEDPDSLGVNSADISIKRQPEDSTCFGIALKGNDAFELFDNVKQTNLSKNLSPGPEASEIAFDMIVLETPETISTTKEAGFHVEDFTSLQAMGNTSRQAIFSEGNETNDLMNKAQEKFQSRWFGGWTQKAEVNAVVTMEHKRTQSVPAFVIGETSILSESADIATDENSFVHIEEQRSKLRNMEVRWNKLQQEA</sequence>
<gene>
    <name evidence="1" type="ORF">POM88_006426</name>
</gene>
<dbReference type="GO" id="GO:0042393">
    <property type="term" value="F:histone binding"/>
    <property type="evidence" value="ECO:0007669"/>
    <property type="project" value="TreeGrafter"/>
</dbReference>
<dbReference type="InterPro" id="IPR047252">
    <property type="entry name" value="TP53BP1-like"/>
</dbReference>
<reference evidence="1" key="1">
    <citation type="submission" date="2023-02" db="EMBL/GenBank/DDBJ databases">
        <title>Genome of toxic invasive species Heracleum sosnowskyi carries increased number of genes despite the absence of recent whole-genome duplications.</title>
        <authorList>
            <person name="Schelkunov M."/>
            <person name="Shtratnikova V."/>
            <person name="Makarenko M."/>
            <person name="Klepikova A."/>
            <person name="Omelchenko D."/>
            <person name="Novikova G."/>
            <person name="Obukhova E."/>
            <person name="Bogdanov V."/>
            <person name="Penin A."/>
            <person name="Logacheva M."/>
        </authorList>
    </citation>
    <scope>NUCLEOTIDE SEQUENCE</scope>
    <source>
        <strain evidence="1">Hsosn_3</strain>
        <tissue evidence="1">Leaf</tissue>
    </source>
</reference>
<evidence type="ECO:0000313" key="1">
    <source>
        <dbReference type="EMBL" id="KAK1396563.1"/>
    </source>
</evidence>
<dbReference type="PANTHER" id="PTHR15321:SF3">
    <property type="entry name" value="TP53-BINDING PROTEIN 1"/>
    <property type="match status" value="1"/>
</dbReference>
<keyword evidence="2" id="KW-1185">Reference proteome</keyword>
<accession>A0AAD8J3P9</accession>
<dbReference type="EMBL" id="JAUIZM010000002">
    <property type="protein sequence ID" value="KAK1396563.1"/>
    <property type="molecule type" value="Genomic_DNA"/>
</dbReference>
<organism evidence="1 2">
    <name type="scientific">Heracleum sosnowskyi</name>
    <dbReference type="NCBI Taxonomy" id="360622"/>
    <lineage>
        <taxon>Eukaryota</taxon>
        <taxon>Viridiplantae</taxon>
        <taxon>Streptophyta</taxon>
        <taxon>Embryophyta</taxon>
        <taxon>Tracheophyta</taxon>
        <taxon>Spermatophyta</taxon>
        <taxon>Magnoliopsida</taxon>
        <taxon>eudicotyledons</taxon>
        <taxon>Gunneridae</taxon>
        <taxon>Pentapetalae</taxon>
        <taxon>asterids</taxon>
        <taxon>campanulids</taxon>
        <taxon>Apiales</taxon>
        <taxon>Apiaceae</taxon>
        <taxon>Apioideae</taxon>
        <taxon>apioid superclade</taxon>
        <taxon>Tordylieae</taxon>
        <taxon>Tordyliinae</taxon>
        <taxon>Heracleum</taxon>
    </lineage>
</organism>
<dbReference type="GO" id="GO:0000077">
    <property type="term" value="P:DNA damage checkpoint signaling"/>
    <property type="evidence" value="ECO:0007669"/>
    <property type="project" value="TreeGrafter"/>
</dbReference>
<comment type="caution">
    <text evidence="1">The sequence shown here is derived from an EMBL/GenBank/DDBJ whole genome shotgun (WGS) entry which is preliminary data.</text>
</comment>
<proteinExistence type="predicted"/>